<dbReference type="AlphaFoldDB" id="A0AAE3XRU1"/>
<evidence type="ECO:0000256" key="1">
    <source>
        <dbReference type="ARBA" id="ARBA00010835"/>
    </source>
</evidence>
<dbReference type="InterPro" id="IPR050057">
    <property type="entry name" value="Prokaryotic/Mito_RF"/>
</dbReference>
<dbReference type="PANTHER" id="PTHR43804:SF9">
    <property type="entry name" value="PEPTIDE CHAIN RELEASE FACTOR HOMOLOG-RELATED"/>
    <property type="match status" value="1"/>
</dbReference>
<evidence type="ECO:0000313" key="3">
    <source>
        <dbReference type="EMBL" id="MDR6241593.1"/>
    </source>
</evidence>
<reference evidence="3" key="1">
    <citation type="submission" date="2023-07" db="EMBL/GenBank/DDBJ databases">
        <title>Genomic Encyclopedia of Type Strains, Phase IV (KMG-IV): sequencing the most valuable type-strain genomes for metagenomic binning, comparative biology and taxonomic classification.</title>
        <authorList>
            <person name="Goeker M."/>
        </authorList>
    </citation>
    <scope>NUCLEOTIDE SEQUENCE</scope>
    <source>
        <strain evidence="3">DSM 26174</strain>
    </source>
</reference>
<dbReference type="Gene3D" id="3.30.70.1660">
    <property type="match status" value="1"/>
</dbReference>
<name>A0AAE3XRU1_9BACT</name>
<comment type="caution">
    <text evidence="3">The sequence shown here is derived from an EMBL/GenBank/DDBJ whole genome shotgun (WGS) entry which is preliminary data.</text>
</comment>
<evidence type="ECO:0000259" key="2">
    <source>
        <dbReference type="Pfam" id="PF00472"/>
    </source>
</evidence>
<dbReference type="SUPFAM" id="SSF75620">
    <property type="entry name" value="Release factor"/>
    <property type="match status" value="1"/>
</dbReference>
<comment type="similarity">
    <text evidence="1">Belongs to the prokaryotic/mitochondrial release factor family.</text>
</comment>
<feature type="domain" description="Prokaryotic-type class I peptide chain release factors" evidence="2">
    <location>
        <begin position="112"/>
        <end position="181"/>
    </location>
</feature>
<dbReference type="InterPro" id="IPR000352">
    <property type="entry name" value="Pep_chain_release_fac_I"/>
</dbReference>
<keyword evidence="4" id="KW-1185">Reference proteome</keyword>
<dbReference type="InterPro" id="IPR017509">
    <property type="entry name" value="PrfH"/>
</dbReference>
<dbReference type="EMBL" id="JAVDQD010000009">
    <property type="protein sequence ID" value="MDR6241593.1"/>
    <property type="molecule type" value="Genomic_DNA"/>
</dbReference>
<evidence type="ECO:0000313" key="4">
    <source>
        <dbReference type="Proteomes" id="UP001185092"/>
    </source>
</evidence>
<dbReference type="Gene3D" id="3.30.160.20">
    <property type="match status" value="1"/>
</dbReference>
<dbReference type="NCBIfam" id="TIGR03072">
    <property type="entry name" value="release_prfH"/>
    <property type="match status" value="1"/>
</dbReference>
<accession>A0AAE3XRU1</accession>
<dbReference type="GO" id="GO:0003747">
    <property type="term" value="F:translation release factor activity"/>
    <property type="evidence" value="ECO:0007669"/>
    <property type="project" value="InterPro"/>
</dbReference>
<protein>
    <submittedName>
        <fullName evidence="3">Peptide chain release factor</fullName>
    </submittedName>
</protein>
<dbReference type="RefSeq" id="WP_309942510.1">
    <property type="nucleotide sequence ID" value="NZ_AP025307.1"/>
</dbReference>
<dbReference type="PANTHER" id="PTHR43804">
    <property type="entry name" value="LD18447P"/>
    <property type="match status" value="1"/>
</dbReference>
<proteinExistence type="inferred from homology"/>
<dbReference type="Proteomes" id="UP001185092">
    <property type="component" value="Unassembled WGS sequence"/>
</dbReference>
<organism evidence="3 4">
    <name type="scientific">Aureibacter tunicatorum</name>
    <dbReference type="NCBI Taxonomy" id="866807"/>
    <lineage>
        <taxon>Bacteria</taxon>
        <taxon>Pseudomonadati</taxon>
        <taxon>Bacteroidota</taxon>
        <taxon>Cytophagia</taxon>
        <taxon>Cytophagales</taxon>
        <taxon>Persicobacteraceae</taxon>
        <taxon>Aureibacter</taxon>
    </lineage>
</organism>
<gene>
    <name evidence="3" type="ORF">HNQ88_004680</name>
</gene>
<dbReference type="Pfam" id="PF00472">
    <property type="entry name" value="RF-1"/>
    <property type="match status" value="1"/>
</dbReference>
<sequence>MKSNNIQEFRLQITSGRGPAECCWVTAQLLKYLIKLFESKNTECEVIHREKGPMNGTLNSAVLQVKGINIYDDAEFWNGTVQWIGRSQYRPLHKRKNWFVGVKCLTHDASENSLKDSDLHFQAIRSGGPGGQHANKVSSAVRITHKPTSIQVVASDQRSQHMNKKIAKERLQKLLEQQNKNQILELKMDDWLNHCQLERGNPIRIFEGRNFNIKK</sequence>
<dbReference type="InterPro" id="IPR045853">
    <property type="entry name" value="Pep_chain_release_fac_I_sf"/>
</dbReference>